<evidence type="ECO:0000256" key="1">
    <source>
        <dbReference type="SAM" id="MobiDB-lite"/>
    </source>
</evidence>
<name>A0A917J392_9BACT</name>
<dbReference type="Proteomes" id="UP000627292">
    <property type="component" value="Unassembled WGS sequence"/>
</dbReference>
<protein>
    <submittedName>
        <fullName evidence="2">Uncharacterized protein</fullName>
    </submittedName>
</protein>
<feature type="region of interest" description="Disordered" evidence="1">
    <location>
        <begin position="45"/>
        <end position="70"/>
    </location>
</feature>
<evidence type="ECO:0000313" key="2">
    <source>
        <dbReference type="EMBL" id="GGH73725.1"/>
    </source>
</evidence>
<comment type="caution">
    <text evidence="2">The sequence shown here is derived from an EMBL/GenBank/DDBJ whole genome shotgun (WGS) entry which is preliminary data.</text>
</comment>
<reference evidence="2" key="2">
    <citation type="submission" date="2020-09" db="EMBL/GenBank/DDBJ databases">
        <authorList>
            <person name="Sun Q."/>
            <person name="Zhou Y."/>
        </authorList>
    </citation>
    <scope>NUCLEOTIDE SEQUENCE</scope>
    <source>
        <strain evidence="2">CGMCC 1.15290</strain>
    </source>
</reference>
<organism evidence="2 3">
    <name type="scientific">Filimonas zeae</name>
    <dbReference type="NCBI Taxonomy" id="1737353"/>
    <lineage>
        <taxon>Bacteria</taxon>
        <taxon>Pseudomonadati</taxon>
        <taxon>Bacteroidota</taxon>
        <taxon>Chitinophagia</taxon>
        <taxon>Chitinophagales</taxon>
        <taxon>Chitinophagaceae</taxon>
        <taxon>Filimonas</taxon>
    </lineage>
</organism>
<accession>A0A917J392</accession>
<dbReference type="EMBL" id="BMIB01000003">
    <property type="protein sequence ID" value="GGH73725.1"/>
    <property type="molecule type" value="Genomic_DNA"/>
</dbReference>
<sequence>MYSVPITTELVLEEVLVQYERRWRSQIAKAALKPGSVVKVVVGSKKDNGSGSRKLFLHPPNSNPPKTADTATTDNDLMLLYLDKFIALDFKS</sequence>
<keyword evidence="3" id="KW-1185">Reference proteome</keyword>
<evidence type="ECO:0000313" key="3">
    <source>
        <dbReference type="Proteomes" id="UP000627292"/>
    </source>
</evidence>
<gene>
    <name evidence="2" type="ORF">GCM10011379_35550</name>
</gene>
<proteinExistence type="predicted"/>
<reference evidence="2" key="1">
    <citation type="journal article" date="2014" name="Int. J. Syst. Evol. Microbiol.">
        <title>Complete genome sequence of Corynebacterium casei LMG S-19264T (=DSM 44701T), isolated from a smear-ripened cheese.</title>
        <authorList>
            <consortium name="US DOE Joint Genome Institute (JGI-PGF)"/>
            <person name="Walter F."/>
            <person name="Albersmeier A."/>
            <person name="Kalinowski J."/>
            <person name="Ruckert C."/>
        </authorList>
    </citation>
    <scope>NUCLEOTIDE SEQUENCE</scope>
    <source>
        <strain evidence="2">CGMCC 1.15290</strain>
    </source>
</reference>
<dbReference type="AlphaFoldDB" id="A0A917J392"/>